<dbReference type="Proteomes" id="UP000681075">
    <property type="component" value="Unassembled WGS sequence"/>
</dbReference>
<reference evidence="4" key="1">
    <citation type="submission" date="2021-02" db="EMBL/GenBank/DDBJ databases">
        <title>Genome sequence of Rhodospirillales sp. strain TMPK1 isolated from soil.</title>
        <authorList>
            <person name="Nakai R."/>
            <person name="Kusada H."/>
            <person name="Tamaki H."/>
        </authorList>
    </citation>
    <scope>NUCLEOTIDE SEQUENCE</scope>
    <source>
        <strain evidence="4">TMPK1</strain>
    </source>
</reference>
<dbReference type="GO" id="GO:0000166">
    <property type="term" value="F:nucleotide binding"/>
    <property type="evidence" value="ECO:0007669"/>
    <property type="project" value="UniProtKB-UniRule"/>
</dbReference>
<proteinExistence type="inferred from homology"/>
<comment type="function">
    <text evidence="3">Nucleotide-binding protein.</text>
</comment>
<dbReference type="PANTHER" id="PTHR30476:SF0">
    <property type="entry name" value="UPF0234 PROTEIN YAJQ"/>
    <property type="match status" value="1"/>
</dbReference>
<comment type="similarity">
    <text evidence="2 3">Belongs to the YajQ family.</text>
</comment>
<dbReference type="AlphaFoldDB" id="A0A8S8XI70"/>
<evidence type="ECO:0000313" key="5">
    <source>
        <dbReference type="Proteomes" id="UP000681075"/>
    </source>
</evidence>
<dbReference type="Gene3D" id="3.30.70.860">
    <property type="match status" value="1"/>
</dbReference>
<dbReference type="CDD" id="cd11740">
    <property type="entry name" value="YajQ_like"/>
    <property type="match status" value="1"/>
</dbReference>
<evidence type="ECO:0000313" key="4">
    <source>
        <dbReference type="EMBL" id="GIL40905.1"/>
    </source>
</evidence>
<dbReference type="RefSeq" id="WP_420244157.1">
    <property type="nucleotide sequence ID" value="NZ_BOPV01000001.1"/>
</dbReference>
<name>A0A8S8XI70_9PROT</name>
<evidence type="ECO:0000256" key="1">
    <source>
        <dbReference type="ARBA" id="ARBA00022741"/>
    </source>
</evidence>
<dbReference type="InterPro" id="IPR035570">
    <property type="entry name" value="UPF0234_N"/>
</dbReference>
<keyword evidence="5" id="KW-1185">Reference proteome</keyword>
<keyword evidence="1 3" id="KW-0547">Nucleotide-binding</keyword>
<dbReference type="InterPro" id="IPR007551">
    <property type="entry name" value="YajQ/Smlt4090-like"/>
</dbReference>
<dbReference type="InterPro" id="IPR036183">
    <property type="entry name" value="YajQ-like_sf"/>
</dbReference>
<dbReference type="EMBL" id="BOPV01000001">
    <property type="protein sequence ID" value="GIL40905.1"/>
    <property type="molecule type" value="Genomic_DNA"/>
</dbReference>
<dbReference type="GO" id="GO:0005829">
    <property type="term" value="C:cytosol"/>
    <property type="evidence" value="ECO:0007669"/>
    <property type="project" value="TreeGrafter"/>
</dbReference>
<dbReference type="Gene3D" id="3.30.70.990">
    <property type="entry name" value="YajQ-like, domain 2"/>
    <property type="match status" value="1"/>
</dbReference>
<dbReference type="HAMAP" id="MF_00632">
    <property type="entry name" value="UPF0234"/>
    <property type="match status" value="1"/>
</dbReference>
<comment type="caution">
    <text evidence="4">The sequence shown here is derived from an EMBL/GenBank/DDBJ whole genome shotgun (WGS) entry which is preliminary data.</text>
</comment>
<protein>
    <recommendedName>
        <fullName evidence="3">Nucleotide-binding protein TMPK1_31420</fullName>
    </recommendedName>
</protein>
<organism evidence="4 5">
    <name type="scientific">Roseiterribacter gracilis</name>
    <dbReference type="NCBI Taxonomy" id="2812848"/>
    <lineage>
        <taxon>Bacteria</taxon>
        <taxon>Pseudomonadati</taxon>
        <taxon>Pseudomonadota</taxon>
        <taxon>Alphaproteobacteria</taxon>
        <taxon>Rhodospirillales</taxon>
        <taxon>Roseiterribacteraceae</taxon>
        <taxon>Roseiterribacter</taxon>
    </lineage>
</organism>
<dbReference type="PANTHER" id="PTHR30476">
    <property type="entry name" value="UPF0234 PROTEIN YAJQ"/>
    <property type="match status" value="1"/>
</dbReference>
<dbReference type="Pfam" id="PF04461">
    <property type="entry name" value="YajQ"/>
    <property type="match status" value="1"/>
</dbReference>
<dbReference type="InterPro" id="IPR035571">
    <property type="entry name" value="UPF0234-like_C"/>
</dbReference>
<gene>
    <name evidence="4" type="ORF">TMPK1_31420</name>
</gene>
<dbReference type="NCBIfam" id="NF003819">
    <property type="entry name" value="PRK05412.1"/>
    <property type="match status" value="1"/>
</dbReference>
<sequence>MPSFDVVSKTDLNEVDNALANIGREIGTRFDFKGADCKFEREESVLTLHADDPPKAKQMHELLMTHFVRRKIDPKVLDFKDEERASGDRVRQQIVIKQGIDRELAKTITTAVKQSKLKVQASIQGDEVRITGKKRDDLQEAIAMLKGLKIEQPLQFVNFRD</sequence>
<dbReference type="SUPFAM" id="SSF89963">
    <property type="entry name" value="YajQ-like"/>
    <property type="match status" value="2"/>
</dbReference>
<evidence type="ECO:0000256" key="3">
    <source>
        <dbReference type="HAMAP-Rule" id="MF_00632"/>
    </source>
</evidence>
<evidence type="ECO:0000256" key="2">
    <source>
        <dbReference type="ARBA" id="ARBA00093450"/>
    </source>
</evidence>
<accession>A0A8S8XI70</accession>